<dbReference type="GO" id="GO:0004518">
    <property type="term" value="F:nuclease activity"/>
    <property type="evidence" value="ECO:0007669"/>
    <property type="project" value="UniProtKB-KW"/>
</dbReference>
<sequence length="419" mass="49325">ERLFFLLWWNYKRKNAQRRSRRKFSNFIMMYRAITTRLRSNLLQMQNCMLLGITNSNAPRYWAQDYEQNWFETMWENRNNQIFSEFWYKEFRMRPETFEFIVELVRAEMERRDTTYRRSIPVEKRVAVSIWRLSNGASYRTVSKTFGVGKTTIVEINQDFVIALLQHTREFIHFPETELETAIAIEKFHESAGCELPQVVGAIDGTHMEILKPDSESRVDYFSRKRKYTIMSQGVVGANSIFLDFVTGFPGSIHDARALQFTDLFRKAENETILTTPKKVIDGMRIRPLILGDGAYPASTWLLKPYPHIAPLDAEQRNFNRALSSSRCTVEIGFGLLKSRWRCLLKRLDYNLENIPGVVMVCVVLHNICQIRGDSYISTDDVLENAIRRERVARRERRQLHDDFDDGNALREHLKEYLS</sequence>
<evidence type="ECO:0000313" key="10">
    <source>
        <dbReference type="Proteomes" id="UP000594262"/>
    </source>
</evidence>
<evidence type="ECO:0000256" key="6">
    <source>
        <dbReference type="ARBA" id="ARBA00022801"/>
    </source>
</evidence>
<dbReference type="GO" id="GO:0016787">
    <property type="term" value="F:hydrolase activity"/>
    <property type="evidence" value="ECO:0007669"/>
    <property type="project" value="UniProtKB-KW"/>
</dbReference>
<dbReference type="GO" id="GO:0046872">
    <property type="term" value="F:metal ion binding"/>
    <property type="evidence" value="ECO:0007669"/>
    <property type="project" value="UniProtKB-KW"/>
</dbReference>
<dbReference type="InterPro" id="IPR045249">
    <property type="entry name" value="HARBI1-like"/>
</dbReference>
<name>A0A7M5XN08_9CNID</name>
<comment type="similarity">
    <text evidence="3">Belongs to the HARBI1 family.</text>
</comment>
<evidence type="ECO:0000256" key="1">
    <source>
        <dbReference type="ARBA" id="ARBA00001968"/>
    </source>
</evidence>
<proteinExistence type="inferred from homology"/>
<keyword evidence="7" id="KW-0539">Nucleus</keyword>
<dbReference type="InterPro" id="IPR027806">
    <property type="entry name" value="HARBI1_dom"/>
</dbReference>
<dbReference type="PANTHER" id="PTHR22930">
    <property type="match status" value="1"/>
</dbReference>
<dbReference type="Pfam" id="PF13359">
    <property type="entry name" value="DDE_Tnp_4"/>
    <property type="match status" value="1"/>
</dbReference>
<feature type="domain" description="DDE Tnp4" evidence="8">
    <location>
        <begin position="203"/>
        <end position="367"/>
    </location>
</feature>
<keyword evidence="4" id="KW-0540">Nuclease</keyword>
<protein>
    <recommendedName>
        <fullName evidence="8">DDE Tnp4 domain-containing protein</fullName>
    </recommendedName>
</protein>
<evidence type="ECO:0000259" key="8">
    <source>
        <dbReference type="Pfam" id="PF13359"/>
    </source>
</evidence>
<dbReference type="EnsemblMetazoa" id="CLYHEMT026071.1">
    <property type="protein sequence ID" value="CLYHEMP026071.1"/>
    <property type="gene ID" value="CLYHEMG026071"/>
</dbReference>
<evidence type="ECO:0000256" key="5">
    <source>
        <dbReference type="ARBA" id="ARBA00022723"/>
    </source>
</evidence>
<dbReference type="AlphaFoldDB" id="A0A7M5XN08"/>
<dbReference type="Proteomes" id="UP000594262">
    <property type="component" value="Unplaced"/>
</dbReference>
<accession>A0A7M5XN08</accession>
<keyword evidence="5" id="KW-0479">Metal-binding</keyword>
<keyword evidence="6" id="KW-0378">Hydrolase</keyword>
<evidence type="ECO:0000256" key="7">
    <source>
        <dbReference type="ARBA" id="ARBA00023242"/>
    </source>
</evidence>
<dbReference type="PANTHER" id="PTHR22930:SF85">
    <property type="entry name" value="GH03217P-RELATED"/>
    <property type="match status" value="1"/>
</dbReference>
<evidence type="ECO:0000256" key="3">
    <source>
        <dbReference type="ARBA" id="ARBA00006958"/>
    </source>
</evidence>
<keyword evidence="10" id="KW-1185">Reference proteome</keyword>
<comment type="subcellular location">
    <subcellularLocation>
        <location evidence="2">Nucleus</location>
    </subcellularLocation>
</comment>
<dbReference type="OrthoDB" id="5982029at2759"/>
<organism evidence="9 10">
    <name type="scientific">Clytia hemisphaerica</name>
    <dbReference type="NCBI Taxonomy" id="252671"/>
    <lineage>
        <taxon>Eukaryota</taxon>
        <taxon>Metazoa</taxon>
        <taxon>Cnidaria</taxon>
        <taxon>Hydrozoa</taxon>
        <taxon>Hydroidolina</taxon>
        <taxon>Leptothecata</taxon>
        <taxon>Obeliida</taxon>
        <taxon>Clytiidae</taxon>
        <taxon>Clytia</taxon>
    </lineage>
</organism>
<reference evidence="9" key="1">
    <citation type="submission" date="2021-01" db="UniProtKB">
        <authorList>
            <consortium name="EnsemblMetazoa"/>
        </authorList>
    </citation>
    <scope>IDENTIFICATION</scope>
</reference>
<comment type="cofactor">
    <cofactor evidence="1">
        <name>a divalent metal cation</name>
        <dbReference type="ChEBI" id="CHEBI:60240"/>
    </cofactor>
</comment>
<dbReference type="GO" id="GO:0005634">
    <property type="term" value="C:nucleus"/>
    <property type="evidence" value="ECO:0007669"/>
    <property type="project" value="UniProtKB-SubCell"/>
</dbReference>
<evidence type="ECO:0000256" key="4">
    <source>
        <dbReference type="ARBA" id="ARBA00022722"/>
    </source>
</evidence>
<evidence type="ECO:0000256" key="2">
    <source>
        <dbReference type="ARBA" id="ARBA00004123"/>
    </source>
</evidence>
<evidence type="ECO:0000313" key="9">
    <source>
        <dbReference type="EnsemblMetazoa" id="CLYHEMP026071.1"/>
    </source>
</evidence>